<dbReference type="PANTHER" id="PTHR39323:SF1">
    <property type="entry name" value="BLR1149 PROTEIN"/>
    <property type="match status" value="1"/>
</dbReference>
<evidence type="ECO:0000313" key="3">
    <source>
        <dbReference type="Proteomes" id="UP000002014"/>
    </source>
</evidence>
<organism evidence="2 3">
    <name type="scientific">Prochlorococcus marinus (strain MIT 9215)</name>
    <dbReference type="NCBI Taxonomy" id="93060"/>
    <lineage>
        <taxon>Bacteria</taxon>
        <taxon>Bacillati</taxon>
        <taxon>Cyanobacteriota</taxon>
        <taxon>Cyanophyceae</taxon>
        <taxon>Synechococcales</taxon>
        <taxon>Prochlorococcaceae</taxon>
        <taxon>Prochlorococcus</taxon>
    </lineage>
</organism>
<dbReference type="HOGENOM" id="CLU_075478_1_0_3"/>
<dbReference type="STRING" id="93060.P9215_08151"/>
<evidence type="ECO:0000259" key="1">
    <source>
        <dbReference type="Pfam" id="PF00149"/>
    </source>
</evidence>
<dbReference type="NCBIfam" id="TIGR04123">
    <property type="entry name" value="P_estr_lig_assc"/>
    <property type="match status" value="1"/>
</dbReference>
<dbReference type="KEGG" id="pmh:P9215_08151"/>
<gene>
    <name evidence="2" type="ordered locus">P9215_08151</name>
</gene>
<dbReference type="SUPFAM" id="SSF56300">
    <property type="entry name" value="Metallo-dependent phosphatases"/>
    <property type="match status" value="1"/>
</dbReference>
<dbReference type="Pfam" id="PF00149">
    <property type="entry name" value="Metallophos"/>
    <property type="match status" value="1"/>
</dbReference>
<dbReference type="PIRSF" id="PIRSF000887">
    <property type="entry name" value="Pesterase_MJ0037"/>
    <property type="match status" value="1"/>
</dbReference>
<reference evidence="2 3" key="1">
    <citation type="journal article" date="2007" name="PLoS Genet.">
        <title>Patterns and implications of gene gain and loss in the evolution of Prochlorococcus.</title>
        <authorList>
            <person name="Kettler G.C."/>
            <person name="Martiny A.C."/>
            <person name="Huang K."/>
            <person name="Zucker J."/>
            <person name="Coleman M.L."/>
            <person name="Rodrigue S."/>
            <person name="Chen F."/>
            <person name="Lapidus A."/>
            <person name="Ferriera S."/>
            <person name="Johnson J."/>
            <person name="Steglich C."/>
            <person name="Church G.M."/>
            <person name="Richardson P."/>
            <person name="Chisholm S.W."/>
        </authorList>
    </citation>
    <scope>NUCLEOTIDE SEQUENCE [LARGE SCALE GENOMIC DNA]</scope>
    <source>
        <strain evidence="2 3">MIT 9215</strain>
    </source>
</reference>
<name>A8G499_PROM2</name>
<evidence type="ECO:0000313" key="2">
    <source>
        <dbReference type="EMBL" id="ABV50430.1"/>
    </source>
</evidence>
<dbReference type="PANTHER" id="PTHR39323">
    <property type="entry name" value="BLR1149 PROTEIN"/>
    <property type="match status" value="1"/>
</dbReference>
<dbReference type="InterPro" id="IPR029052">
    <property type="entry name" value="Metallo-depent_PP-like"/>
</dbReference>
<dbReference type="AlphaFoldDB" id="A8G499"/>
<proteinExistence type="predicted"/>
<feature type="domain" description="Calcineurin-like phosphoesterase" evidence="1">
    <location>
        <begin position="33"/>
        <end position="166"/>
    </location>
</feature>
<dbReference type="eggNOG" id="COG1407">
    <property type="taxonomic scope" value="Bacteria"/>
</dbReference>
<dbReference type="InterPro" id="IPR004843">
    <property type="entry name" value="Calcineurin-like_PHP"/>
</dbReference>
<accession>A8G499</accession>
<sequence>MKKSSFKFSWEDTLLEMLPSRALFIPETKDLLICDIHLGKADYFQQNGIPLTNNSDENNFTRIKQIVKKYSPEKLIILGDLFHSKYSIDKTLQKKVEDLPELLKTNVELVLGNHDVGCDIKNLKIFNERKIKNITFSHEPVNLENNKTLNICGHYHPKIYLKNNGDKLTFRCFAMDMNKNVLYLPAFGDLTGGYPCKKLFKKWAIVSEEEIIEIKSQEKSY</sequence>
<dbReference type="GO" id="GO:0016787">
    <property type="term" value="F:hydrolase activity"/>
    <property type="evidence" value="ECO:0007669"/>
    <property type="project" value="InterPro"/>
</dbReference>
<dbReference type="Gene3D" id="3.60.21.10">
    <property type="match status" value="1"/>
</dbReference>
<dbReference type="InterPro" id="IPR026336">
    <property type="entry name" value="PdeM-like"/>
</dbReference>
<protein>
    <submittedName>
        <fullName evidence="2">Serine/threonine specific protein phosphatase</fullName>
    </submittedName>
</protein>
<dbReference type="Proteomes" id="UP000002014">
    <property type="component" value="Chromosome"/>
</dbReference>
<dbReference type="EMBL" id="CP000825">
    <property type="protein sequence ID" value="ABV50430.1"/>
    <property type="molecule type" value="Genomic_DNA"/>
</dbReference>
<dbReference type="RefSeq" id="WP_012007540.1">
    <property type="nucleotide sequence ID" value="NC_009840.1"/>
</dbReference>
<dbReference type="InterPro" id="IPR024173">
    <property type="entry name" value="Pesterase_MJ0037-like"/>
</dbReference>
<dbReference type="OrthoDB" id="9795838at2"/>